<dbReference type="InterPro" id="IPR044868">
    <property type="entry name" value="Rpn13/ADRM1_Pru"/>
</dbReference>
<dbReference type="AlphaFoldDB" id="A0AA85JFT4"/>
<comment type="similarity">
    <text evidence="3">Belongs to the ADRM1 family.</text>
</comment>
<dbReference type="InterPro" id="IPR038633">
    <property type="entry name" value="Rpn13/ADRM1_Pru_sf"/>
</dbReference>
<dbReference type="Pfam" id="PF16550">
    <property type="entry name" value="RPN13_C"/>
    <property type="match status" value="1"/>
</dbReference>
<evidence type="ECO:0000256" key="4">
    <source>
        <dbReference type="ARBA" id="ARBA00022490"/>
    </source>
</evidence>
<dbReference type="Pfam" id="PF04683">
    <property type="entry name" value="Rpn13_ADRM1_Pru"/>
    <property type="match status" value="1"/>
</dbReference>
<dbReference type="WBParaSite" id="TREG1_18800.1">
    <property type="protein sequence ID" value="TREG1_18800.1"/>
    <property type="gene ID" value="TREG1_18800"/>
</dbReference>
<protein>
    <recommendedName>
        <fullName evidence="12">RPN13_C domain-containing protein</fullName>
    </recommendedName>
</protein>
<dbReference type="CDD" id="cd13314">
    <property type="entry name" value="PH_Rpn13"/>
    <property type="match status" value="1"/>
</dbReference>
<feature type="compositionally biased region" description="Acidic residues" evidence="7">
    <location>
        <begin position="414"/>
        <end position="423"/>
    </location>
</feature>
<evidence type="ECO:0000259" key="8">
    <source>
        <dbReference type="PROSITE" id="PS51916"/>
    </source>
</evidence>
<feature type="domain" description="DEUBAD" evidence="8">
    <location>
        <begin position="256"/>
        <end position="371"/>
    </location>
</feature>
<dbReference type="Gene3D" id="1.10.2020.20">
    <property type="match status" value="1"/>
</dbReference>
<evidence type="ECO:0000256" key="6">
    <source>
        <dbReference type="ARBA" id="ARBA00023242"/>
    </source>
</evidence>
<evidence type="ECO:0008006" key="12">
    <source>
        <dbReference type="Google" id="ProtNLM"/>
    </source>
</evidence>
<reference evidence="11" key="2">
    <citation type="submission" date="2023-11" db="UniProtKB">
        <authorList>
            <consortium name="WormBaseParasite"/>
        </authorList>
    </citation>
    <scope>IDENTIFICATION</scope>
</reference>
<evidence type="ECO:0000313" key="11">
    <source>
        <dbReference type="WBParaSite" id="TREG1_18800.1"/>
    </source>
</evidence>
<keyword evidence="4" id="KW-0963">Cytoplasm</keyword>
<evidence type="ECO:0000256" key="1">
    <source>
        <dbReference type="ARBA" id="ARBA00004123"/>
    </source>
</evidence>
<dbReference type="GO" id="GO:0008541">
    <property type="term" value="C:proteasome regulatory particle, lid subcomplex"/>
    <property type="evidence" value="ECO:0007669"/>
    <property type="project" value="TreeGrafter"/>
</dbReference>
<feature type="domain" description="Pru" evidence="9">
    <location>
        <begin position="14"/>
        <end position="127"/>
    </location>
</feature>
<dbReference type="Proteomes" id="UP000050795">
    <property type="component" value="Unassembled WGS sequence"/>
</dbReference>
<name>A0AA85JFT4_TRIRE</name>
<evidence type="ECO:0000256" key="5">
    <source>
        <dbReference type="ARBA" id="ARBA00022942"/>
    </source>
</evidence>
<keyword evidence="10" id="KW-1185">Reference proteome</keyword>
<keyword evidence="5" id="KW-0647">Proteasome</keyword>
<dbReference type="GO" id="GO:0005634">
    <property type="term" value="C:nucleus"/>
    <property type="evidence" value="ECO:0007669"/>
    <property type="project" value="UniProtKB-SubCell"/>
</dbReference>
<reference evidence="10" key="1">
    <citation type="submission" date="2022-06" db="EMBL/GenBank/DDBJ databases">
        <authorList>
            <person name="Berger JAMES D."/>
            <person name="Berger JAMES D."/>
        </authorList>
    </citation>
    <scope>NUCLEOTIDE SEQUENCE [LARGE SCALE GENOMIC DNA]</scope>
</reference>
<dbReference type="Gene3D" id="2.30.29.70">
    <property type="entry name" value="Proteasomal ubiquitin receptor Rpn13/ADRM1"/>
    <property type="match status" value="1"/>
</dbReference>
<dbReference type="GO" id="GO:0070628">
    <property type="term" value="F:proteasome binding"/>
    <property type="evidence" value="ECO:0007669"/>
    <property type="project" value="TreeGrafter"/>
</dbReference>
<comment type="subcellular location">
    <subcellularLocation>
        <location evidence="2">Cytoplasm</location>
    </subcellularLocation>
    <subcellularLocation>
        <location evidence="1">Nucleus</location>
    </subcellularLocation>
</comment>
<evidence type="ECO:0000259" key="9">
    <source>
        <dbReference type="PROSITE" id="PS51917"/>
    </source>
</evidence>
<dbReference type="FunFam" id="2.30.29.70:FF:000001">
    <property type="entry name" value="Proteasomal ubiquitin receptor ADRM1"/>
    <property type="match status" value="1"/>
</dbReference>
<dbReference type="PANTHER" id="PTHR12225:SF0">
    <property type="entry name" value="PROTEASOMAL UBIQUITIN RECEPTOR ADRM1"/>
    <property type="match status" value="1"/>
</dbReference>
<evidence type="ECO:0000256" key="2">
    <source>
        <dbReference type="ARBA" id="ARBA00004496"/>
    </source>
</evidence>
<dbReference type="PROSITE" id="PS51917">
    <property type="entry name" value="PRU"/>
    <property type="match status" value="1"/>
</dbReference>
<feature type="region of interest" description="Disordered" evidence="7">
    <location>
        <begin position="212"/>
        <end position="236"/>
    </location>
</feature>
<proteinExistence type="inferred from homology"/>
<dbReference type="PROSITE" id="PS51916">
    <property type="entry name" value="DEUBAD"/>
    <property type="match status" value="1"/>
</dbReference>
<accession>A0AA85JFT4</accession>
<evidence type="ECO:0000256" key="7">
    <source>
        <dbReference type="SAM" id="MobiDB-lite"/>
    </source>
</evidence>
<dbReference type="InterPro" id="IPR006773">
    <property type="entry name" value="Rpn13/ADRM1"/>
</dbReference>
<sequence>MSNRTALFGRPQQSQTRHLLQFKAGKMTLGADNWVHADPRKGWVYVYQSGDGKLHFCWIDRKTCLVEDNFVINAKQAEFKKIPQCTTGRVYLLKFKGPKHFFIWMQEPNGKNDNDICSRINDYIRCPPAHTGALSSDWLSRFEGLNQLSHTDLLTLLSMGVGLGSGLSSESDVSSAQATAVTIGRHLNTENLDDSNVPVSLLEAAAATTIPSSIAPSTSSNSSRPNITTDKPPEAGKIQLQDLRNILSSISAGIRNPSNEPKIELSDVLNVDSLQSLLSKPDVRERLLPHLPPLDAESSCTNDFENLTTNIQSSQFKATLKSFSTAFRSGKLAPVLAQFNLGVKADEASRRGDLIAFSNALQETPVVTIQSQDGNNTVTAENTIQGVSPHEASNEKAEKEEQTSTISEDKKDEIPDDDKMDTD</sequence>
<feature type="region of interest" description="Disordered" evidence="7">
    <location>
        <begin position="383"/>
        <end position="423"/>
    </location>
</feature>
<dbReference type="InterPro" id="IPR044867">
    <property type="entry name" value="DEUBAD_dom"/>
</dbReference>
<dbReference type="GO" id="GO:0005737">
    <property type="term" value="C:cytoplasm"/>
    <property type="evidence" value="ECO:0007669"/>
    <property type="project" value="UniProtKB-SubCell"/>
</dbReference>
<organism evidence="10 11">
    <name type="scientific">Trichobilharzia regenti</name>
    <name type="common">Nasal bird schistosome</name>
    <dbReference type="NCBI Taxonomy" id="157069"/>
    <lineage>
        <taxon>Eukaryota</taxon>
        <taxon>Metazoa</taxon>
        <taxon>Spiralia</taxon>
        <taxon>Lophotrochozoa</taxon>
        <taxon>Platyhelminthes</taxon>
        <taxon>Trematoda</taxon>
        <taxon>Digenea</taxon>
        <taxon>Strigeidida</taxon>
        <taxon>Schistosomatoidea</taxon>
        <taxon>Schistosomatidae</taxon>
        <taxon>Trichobilharzia</taxon>
    </lineage>
</organism>
<evidence type="ECO:0000313" key="10">
    <source>
        <dbReference type="Proteomes" id="UP000050795"/>
    </source>
</evidence>
<dbReference type="InterPro" id="IPR038108">
    <property type="entry name" value="RPN13_DEUBAD_sf"/>
</dbReference>
<feature type="compositionally biased region" description="Low complexity" evidence="7">
    <location>
        <begin position="212"/>
        <end position="229"/>
    </location>
</feature>
<dbReference type="PANTHER" id="PTHR12225">
    <property type="entry name" value="ADHESION REGULATING MOLECULE 1 110 KDA CELL MEMBRANE GLYCOPROTEIN"/>
    <property type="match status" value="1"/>
</dbReference>
<dbReference type="GO" id="GO:0061133">
    <property type="term" value="F:endopeptidase activator activity"/>
    <property type="evidence" value="ECO:0007669"/>
    <property type="project" value="TreeGrafter"/>
</dbReference>
<keyword evidence="6" id="KW-0539">Nucleus</keyword>
<evidence type="ECO:0000256" key="3">
    <source>
        <dbReference type="ARBA" id="ARBA00009216"/>
    </source>
</evidence>
<feature type="compositionally biased region" description="Basic and acidic residues" evidence="7">
    <location>
        <begin position="392"/>
        <end position="413"/>
    </location>
</feature>
<dbReference type="InterPro" id="IPR032368">
    <property type="entry name" value="RPN13_DEUBAD"/>
</dbReference>